<feature type="domain" description="YokE-like PH" evidence="1">
    <location>
        <begin position="16"/>
        <end position="109"/>
    </location>
</feature>
<proteinExistence type="predicted"/>
<keyword evidence="3" id="KW-1185">Reference proteome</keyword>
<dbReference type="Pfam" id="PF14470">
    <property type="entry name" value="bPH_3"/>
    <property type="match status" value="1"/>
</dbReference>
<dbReference type="InterPro" id="IPR039519">
    <property type="entry name" value="YokE-like_PH"/>
</dbReference>
<accession>A0AAF0BR09</accession>
<dbReference type="KEGG" id="ima:PO878_14700"/>
<organism evidence="2 3">
    <name type="scientific">Iamia majanohamensis</name>
    <dbReference type="NCBI Taxonomy" id="467976"/>
    <lineage>
        <taxon>Bacteria</taxon>
        <taxon>Bacillati</taxon>
        <taxon>Actinomycetota</taxon>
        <taxon>Acidimicrobiia</taxon>
        <taxon>Acidimicrobiales</taxon>
        <taxon>Iamiaceae</taxon>
        <taxon>Iamia</taxon>
    </lineage>
</organism>
<name>A0AAF0BR09_9ACTN</name>
<evidence type="ECO:0000259" key="1">
    <source>
        <dbReference type="Pfam" id="PF14470"/>
    </source>
</evidence>
<gene>
    <name evidence="2" type="ORF">PO878_14700</name>
</gene>
<dbReference type="Proteomes" id="UP001216390">
    <property type="component" value="Chromosome"/>
</dbReference>
<evidence type="ECO:0000313" key="2">
    <source>
        <dbReference type="EMBL" id="WCO65751.1"/>
    </source>
</evidence>
<sequence>MRTDDPKLTGNVTDHLDPGESIVHVVAGRYVTHVRRPRAYLVATERRLIFVGIKFAGQHVMSFYYGQVDAFGHSKGVLGASLAVSAGNASCKVDRIKDPDLAGLEQFVRGQMRTA</sequence>
<dbReference type="EMBL" id="CP116942">
    <property type="protein sequence ID" value="WCO65751.1"/>
    <property type="molecule type" value="Genomic_DNA"/>
</dbReference>
<dbReference type="RefSeq" id="WP_272735278.1">
    <property type="nucleotide sequence ID" value="NZ_CP116942.1"/>
</dbReference>
<reference evidence="2" key="1">
    <citation type="submission" date="2023-01" db="EMBL/GenBank/DDBJ databases">
        <title>The diversity of Class Acidimicrobiia in South China Sea sediment environments and the proposal of Iamia marina sp. nov., a novel species of the genus Iamia.</title>
        <authorList>
            <person name="He Y."/>
            <person name="Tian X."/>
        </authorList>
    </citation>
    <scope>NUCLEOTIDE SEQUENCE</scope>
    <source>
        <strain evidence="2">DSM 19957</strain>
    </source>
</reference>
<dbReference type="AlphaFoldDB" id="A0AAF0BR09"/>
<evidence type="ECO:0000313" key="3">
    <source>
        <dbReference type="Proteomes" id="UP001216390"/>
    </source>
</evidence>
<protein>
    <submittedName>
        <fullName evidence="2">PH domain-containing protein</fullName>
    </submittedName>
</protein>